<gene>
    <name evidence="1" type="ORF">O181_034614</name>
</gene>
<protein>
    <submittedName>
        <fullName evidence="1">Uncharacterized protein</fullName>
    </submittedName>
</protein>
<evidence type="ECO:0000313" key="1">
    <source>
        <dbReference type="EMBL" id="MBW0494899.1"/>
    </source>
</evidence>
<reference evidence="1" key="1">
    <citation type="submission" date="2021-03" db="EMBL/GenBank/DDBJ databases">
        <title>Draft genome sequence of rust myrtle Austropuccinia psidii MF-1, a brazilian biotype.</title>
        <authorList>
            <person name="Quecine M.C."/>
            <person name="Pachon D.M.R."/>
            <person name="Bonatelli M.L."/>
            <person name="Correr F.H."/>
            <person name="Franceschini L.M."/>
            <person name="Leite T.F."/>
            <person name="Margarido G.R.A."/>
            <person name="Almeida C.A."/>
            <person name="Ferrarezi J.A."/>
            <person name="Labate C.A."/>
        </authorList>
    </citation>
    <scope>NUCLEOTIDE SEQUENCE</scope>
    <source>
        <strain evidence="1">MF-1</strain>
    </source>
</reference>
<name>A0A9Q3D144_9BASI</name>
<dbReference type="Proteomes" id="UP000765509">
    <property type="component" value="Unassembled WGS sequence"/>
</dbReference>
<dbReference type="AlphaFoldDB" id="A0A9Q3D144"/>
<evidence type="ECO:0000313" key="2">
    <source>
        <dbReference type="Proteomes" id="UP000765509"/>
    </source>
</evidence>
<keyword evidence="2" id="KW-1185">Reference proteome</keyword>
<organism evidence="1 2">
    <name type="scientific">Austropuccinia psidii MF-1</name>
    <dbReference type="NCBI Taxonomy" id="1389203"/>
    <lineage>
        <taxon>Eukaryota</taxon>
        <taxon>Fungi</taxon>
        <taxon>Dikarya</taxon>
        <taxon>Basidiomycota</taxon>
        <taxon>Pucciniomycotina</taxon>
        <taxon>Pucciniomycetes</taxon>
        <taxon>Pucciniales</taxon>
        <taxon>Sphaerophragmiaceae</taxon>
        <taxon>Austropuccinia</taxon>
    </lineage>
</organism>
<proteinExistence type="predicted"/>
<comment type="caution">
    <text evidence="1">The sequence shown here is derived from an EMBL/GenBank/DDBJ whole genome shotgun (WGS) entry which is preliminary data.</text>
</comment>
<accession>A0A9Q3D144</accession>
<dbReference type="EMBL" id="AVOT02012811">
    <property type="protein sequence ID" value="MBW0494899.1"/>
    <property type="molecule type" value="Genomic_DNA"/>
</dbReference>
<sequence length="91" mass="9792">MKDQGASLTMVTSALLFLEQGSMLLVLRSDNNRVGCRGPNILILYISSILFPFSEETSVWILSTTADSGTGWSSSTTADAGTWWNSSTTPV</sequence>